<keyword evidence="3" id="KW-1185">Reference proteome</keyword>
<dbReference type="Proteomes" id="UP000187367">
    <property type="component" value="Unassembled WGS sequence"/>
</dbReference>
<proteinExistence type="predicted"/>
<comment type="caution">
    <text evidence="2">The sequence shown here is derived from an EMBL/GenBank/DDBJ whole genome shotgun (WGS) entry which is preliminary data.</text>
</comment>
<dbReference type="InterPro" id="IPR000182">
    <property type="entry name" value="GNAT_dom"/>
</dbReference>
<organism evidence="2 3">
    <name type="scientific">Bacillus swezeyi</name>
    <dbReference type="NCBI Taxonomy" id="1925020"/>
    <lineage>
        <taxon>Bacteria</taxon>
        <taxon>Bacillati</taxon>
        <taxon>Bacillota</taxon>
        <taxon>Bacilli</taxon>
        <taxon>Bacillales</taxon>
        <taxon>Bacillaceae</taxon>
        <taxon>Bacillus</taxon>
    </lineage>
</organism>
<accession>A0A1R1RXW3</accession>
<dbReference type="PANTHER" id="PTHR43441">
    <property type="entry name" value="RIBOSOMAL-PROTEIN-SERINE ACETYLTRANSFERASE"/>
    <property type="match status" value="1"/>
</dbReference>
<sequence length="183" mass="21409">MFKLKIDDDLYLKKLEPIDAPSVYMQIQQSKDDLRNWLYWVDGTKKLEDTEAFIEDCMKQAAANNGFQAGIWQQNQFAGIIGLHYINWINRTTSLGYWLGKSFQGNGMMTKACQGLIDMLFNEYELNRIEIRAATKNFKSQAIPERLGFTKEGCLRQCEWLHDHYADHFVYGLLKEEYDARSK</sequence>
<dbReference type="EMBL" id="MTJL01000023">
    <property type="protein sequence ID" value="OMI04985.1"/>
    <property type="molecule type" value="Genomic_DNA"/>
</dbReference>
<dbReference type="GO" id="GO:1990189">
    <property type="term" value="F:protein N-terminal-serine acetyltransferase activity"/>
    <property type="evidence" value="ECO:0007669"/>
    <property type="project" value="TreeGrafter"/>
</dbReference>
<dbReference type="Pfam" id="PF13302">
    <property type="entry name" value="Acetyltransf_3"/>
    <property type="match status" value="1"/>
</dbReference>
<evidence type="ECO:0000259" key="1">
    <source>
        <dbReference type="PROSITE" id="PS51186"/>
    </source>
</evidence>
<gene>
    <name evidence="2" type="ORF">BW143_12195</name>
</gene>
<dbReference type="InterPro" id="IPR051908">
    <property type="entry name" value="Ribosomal_N-acetyltransferase"/>
</dbReference>
<dbReference type="SUPFAM" id="SSF55729">
    <property type="entry name" value="Acyl-CoA N-acyltransferases (Nat)"/>
    <property type="match status" value="1"/>
</dbReference>
<dbReference type="Gene3D" id="3.40.630.30">
    <property type="match status" value="1"/>
</dbReference>
<dbReference type="PANTHER" id="PTHR43441:SF12">
    <property type="entry name" value="RIBOSOMAL N-ACETYLTRANSFERASE YDAF-RELATED"/>
    <property type="match status" value="1"/>
</dbReference>
<dbReference type="GO" id="GO:0008999">
    <property type="term" value="F:protein-N-terminal-alanine acetyltransferase activity"/>
    <property type="evidence" value="ECO:0007669"/>
    <property type="project" value="TreeGrafter"/>
</dbReference>
<protein>
    <submittedName>
        <fullName evidence="2">Alanine acetyltransferase</fullName>
    </submittedName>
</protein>
<dbReference type="PROSITE" id="PS51186">
    <property type="entry name" value="GNAT"/>
    <property type="match status" value="1"/>
</dbReference>
<dbReference type="GeneID" id="92788339"/>
<dbReference type="AlphaFoldDB" id="A0A1R1QK08"/>
<accession>A0A1R1QK08</accession>
<name>A0A1R1QK08_9BACI</name>
<dbReference type="RefSeq" id="WP_076761242.1">
    <property type="nucleotide sequence ID" value="NZ_CP133085.1"/>
</dbReference>
<dbReference type="OrthoDB" id="9784707at2"/>
<feature type="domain" description="N-acetyltransferase" evidence="1">
    <location>
        <begin position="25"/>
        <end position="176"/>
    </location>
</feature>
<dbReference type="GO" id="GO:0005737">
    <property type="term" value="C:cytoplasm"/>
    <property type="evidence" value="ECO:0007669"/>
    <property type="project" value="TreeGrafter"/>
</dbReference>
<reference evidence="2 3" key="1">
    <citation type="submission" date="2017-01" db="EMBL/GenBank/DDBJ databases">
        <title>Bacillus phylogenomics.</title>
        <authorList>
            <person name="Dunlap C."/>
        </authorList>
    </citation>
    <scope>NUCLEOTIDE SEQUENCE [LARGE SCALE GENOMIC DNA]</scope>
    <source>
        <strain evidence="2 3">NRRL B-41282</strain>
    </source>
</reference>
<evidence type="ECO:0000313" key="3">
    <source>
        <dbReference type="Proteomes" id="UP000187367"/>
    </source>
</evidence>
<evidence type="ECO:0000313" key="2">
    <source>
        <dbReference type="EMBL" id="OMI04985.1"/>
    </source>
</evidence>
<dbReference type="InterPro" id="IPR016181">
    <property type="entry name" value="Acyl_CoA_acyltransferase"/>
</dbReference>